<keyword evidence="7" id="KW-0256">Endoplasmic reticulum</keyword>
<dbReference type="PANTHER" id="PTHR24300:SF153">
    <property type="entry name" value="CYTOCHROME P450 2G1-LIKE-RELATED"/>
    <property type="match status" value="1"/>
</dbReference>
<name>A0A6P7Z4M0_9AMPH</name>
<accession>A0A6P7Z4M0</accession>
<comment type="similarity">
    <text evidence="4 14">Belongs to the cytochrome P450 family.</text>
</comment>
<dbReference type="GeneID" id="115480019"/>
<reference evidence="16" key="1">
    <citation type="submission" date="2024-06" db="UniProtKB">
        <authorList>
            <consortium name="RefSeq"/>
        </authorList>
    </citation>
    <scope>NUCLEOTIDE SEQUENCE [LARGE SCALE GENOMIC DNA]</scope>
</reference>
<comment type="subcellular location">
    <subcellularLocation>
        <location evidence="3">Endoplasmic reticulum membrane</location>
        <topology evidence="3">Peripheral membrane protein</topology>
    </subcellularLocation>
    <subcellularLocation>
        <location evidence="2">Microsome membrane</location>
        <topology evidence="2">Peripheral membrane protein</topology>
    </subcellularLocation>
</comment>
<dbReference type="PRINTS" id="PR00385">
    <property type="entry name" value="P450"/>
</dbReference>
<dbReference type="PROSITE" id="PS00086">
    <property type="entry name" value="CYTOCHROME_P450"/>
    <property type="match status" value="1"/>
</dbReference>
<feature type="binding site" description="axial binding residue" evidence="13">
    <location>
        <position position="438"/>
    </location>
    <ligand>
        <name>heme</name>
        <dbReference type="ChEBI" id="CHEBI:30413"/>
    </ligand>
    <ligandPart>
        <name>Fe</name>
        <dbReference type="ChEBI" id="CHEBI:18248"/>
    </ligandPart>
</feature>
<dbReference type="AlphaFoldDB" id="A0A6P7Z4M0"/>
<keyword evidence="8" id="KW-0492">Microsome</keyword>
<comment type="cofactor">
    <cofactor evidence="1 13">
        <name>heme</name>
        <dbReference type="ChEBI" id="CHEBI:30413"/>
    </cofactor>
</comment>
<dbReference type="GO" id="GO:0016712">
    <property type="term" value="F:oxidoreductase activity, acting on paired donors, with incorporation or reduction of molecular oxygen, reduced flavin or flavoprotein as one donor, and incorporation of one atom of oxygen"/>
    <property type="evidence" value="ECO:0007669"/>
    <property type="project" value="TreeGrafter"/>
</dbReference>
<dbReference type="GO" id="GO:0008392">
    <property type="term" value="F:arachidonate epoxygenase activity"/>
    <property type="evidence" value="ECO:0007669"/>
    <property type="project" value="TreeGrafter"/>
</dbReference>
<dbReference type="OrthoDB" id="1103324at2759"/>
<evidence type="ECO:0000256" key="13">
    <source>
        <dbReference type="PIRSR" id="PIRSR602401-1"/>
    </source>
</evidence>
<evidence type="ECO:0000256" key="11">
    <source>
        <dbReference type="ARBA" id="ARBA00023033"/>
    </source>
</evidence>
<dbReference type="RefSeq" id="XP_030074262.1">
    <property type="nucleotide sequence ID" value="XM_030218402.1"/>
</dbReference>
<dbReference type="InterPro" id="IPR050182">
    <property type="entry name" value="Cytochrome_P450_fam2"/>
</dbReference>
<dbReference type="Proteomes" id="UP000515156">
    <property type="component" value="Chromosome 11"/>
</dbReference>
<keyword evidence="5 13" id="KW-0349">Heme</keyword>
<evidence type="ECO:0000256" key="3">
    <source>
        <dbReference type="ARBA" id="ARBA00004406"/>
    </source>
</evidence>
<keyword evidence="11 14" id="KW-0503">Monooxygenase</keyword>
<dbReference type="GO" id="GO:0005789">
    <property type="term" value="C:endoplasmic reticulum membrane"/>
    <property type="evidence" value="ECO:0007669"/>
    <property type="project" value="UniProtKB-SubCell"/>
</dbReference>
<keyword evidence="16" id="KW-1185">Reference proteome</keyword>
<dbReference type="CDD" id="cd11026">
    <property type="entry name" value="CYP2"/>
    <property type="match status" value="1"/>
</dbReference>
<gene>
    <name evidence="17 18" type="primary">LOC115480019</name>
</gene>
<dbReference type="InterPro" id="IPR020469">
    <property type="entry name" value="Cyt_P450_CYP2_fam"/>
</dbReference>
<keyword evidence="15" id="KW-1133">Transmembrane helix</keyword>
<evidence type="ECO:0000256" key="15">
    <source>
        <dbReference type="SAM" id="Phobius"/>
    </source>
</evidence>
<dbReference type="InterPro" id="IPR001128">
    <property type="entry name" value="Cyt_P450"/>
</dbReference>
<keyword evidence="9 14" id="KW-0560">Oxidoreductase</keyword>
<evidence type="ECO:0000313" key="18">
    <source>
        <dbReference type="RefSeq" id="XP_030074262.1"/>
    </source>
</evidence>
<evidence type="ECO:0000256" key="7">
    <source>
        <dbReference type="ARBA" id="ARBA00022824"/>
    </source>
</evidence>
<organism evidence="16 18">
    <name type="scientific">Microcaecilia unicolor</name>
    <dbReference type="NCBI Taxonomy" id="1415580"/>
    <lineage>
        <taxon>Eukaryota</taxon>
        <taxon>Metazoa</taxon>
        <taxon>Chordata</taxon>
        <taxon>Craniata</taxon>
        <taxon>Vertebrata</taxon>
        <taxon>Euteleostomi</taxon>
        <taxon>Amphibia</taxon>
        <taxon>Gymnophiona</taxon>
        <taxon>Siphonopidae</taxon>
        <taxon>Microcaecilia</taxon>
    </lineage>
</organism>
<evidence type="ECO:0000256" key="14">
    <source>
        <dbReference type="RuleBase" id="RU000461"/>
    </source>
</evidence>
<dbReference type="PRINTS" id="PR00463">
    <property type="entry name" value="EP450I"/>
</dbReference>
<sequence>MDFTVALFLMLTACISYLIMLYGKMLHKRGQLPPGPIPLPVVGNLLQMNTDSIAQSLIALSKKYGPVFTIYMGSKPNLILCGYETIKEALINQGEQFGGRGPFPMFCNNAKGNDMTFSNGDRWKELRRFIMQTMRNFGVGKRSIEERIQEEIQFLVKQLRKTNQSPFDPTLIFSQSIANVTFSIIFGSRFDYEDKTFQTIINTTNENFHIMSTTWGMMYNIYPEVMDYLPGLHKKVFANFGKLRVIIQDTIKAHQETLDPDNPRDYIDVFLIKMEREKNNSTSHFFMESLIMTIEDLIYGGTEIVATLLRYSLLVLMKFPEVIEKVQEEINQVIGQNRPPANEDRKAMPYTEAMIEELMRFTDIGPLSLPHLVMQDTQLKGYKIPKGLPVIPVITSVHHDPTLYKKPEIFNPANFLDQNGCFKKNDALLLFSAGKRSCPGENLARMEIFLFLTTLLQNFNFQPLSSREDINLTPVGGAVENLPQPYQCCAVPC</sequence>
<dbReference type="PRINTS" id="PR01957">
    <property type="entry name" value="EP450ICYP2F"/>
</dbReference>
<dbReference type="InterPro" id="IPR002401">
    <property type="entry name" value="Cyt_P450_E_grp-I"/>
</dbReference>
<dbReference type="SUPFAM" id="SSF48264">
    <property type="entry name" value="Cytochrome P450"/>
    <property type="match status" value="1"/>
</dbReference>
<evidence type="ECO:0000256" key="6">
    <source>
        <dbReference type="ARBA" id="ARBA00022723"/>
    </source>
</evidence>
<dbReference type="GO" id="GO:0019373">
    <property type="term" value="P:epoxygenase P450 pathway"/>
    <property type="evidence" value="ECO:0007669"/>
    <property type="project" value="TreeGrafter"/>
</dbReference>
<evidence type="ECO:0000256" key="8">
    <source>
        <dbReference type="ARBA" id="ARBA00022848"/>
    </source>
</evidence>
<dbReference type="GO" id="GO:0006805">
    <property type="term" value="P:xenobiotic metabolic process"/>
    <property type="evidence" value="ECO:0007669"/>
    <property type="project" value="TreeGrafter"/>
</dbReference>
<evidence type="ECO:0000256" key="4">
    <source>
        <dbReference type="ARBA" id="ARBA00010617"/>
    </source>
</evidence>
<dbReference type="FunFam" id="1.10.630.10:FF:000238">
    <property type="entry name" value="Cytochrome P450 2A6"/>
    <property type="match status" value="1"/>
</dbReference>
<dbReference type="RefSeq" id="XP_030074261.1">
    <property type="nucleotide sequence ID" value="XM_030218401.1"/>
</dbReference>
<dbReference type="Pfam" id="PF00067">
    <property type="entry name" value="p450"/>
    <property type="match status" value="1"/>
</dbReference>
<evidence type="ECO:0000256" key="12">
    <source>
        <dbReference type="ARBA" id="ARBA00023136"/>
    </source>
</evidence>
<evidence type="ECO:0000256" key="9">
    <source>
        <dbReference type="ARBA" id="ARBA00023002"/>
    </source>
</evidence>
<keyword evidence="6 13" id="KW-0479">Metal-binding</keyword>
<evidence type="ECO:0000256" key="2">
    <source>
        <dbReference type="ARBA" id="ARBA00004174"/>
    </source>
</evidence>
<feature type="transmembrane region" description="Helical" evidence="15">
    <location>
        <begin position="6"/>
        <end position="23"/>
    </location>
</feature>
<evidence type="ECO:0000256" key="1">
    <source>
        <dbReference type="ARBA" id="ARBA00001971"/>
    </source>
</evidence>
<dbReference type="InterPro" id="IPR036396">
    <property type="entry name" value="Cyt_P450_sf"/>
</dbReference>
<dbReference type="InterPro" id="IPR017972">
    <property type="entry name" value="Cyt_P450_CS"/>
</dbReference>
<keyword evidence="12 15" id="KW-0472">Membrane</keyword>
<evidence type="ECO:0000313" key="17">
    <source>
        <dbReference type="RefSeq" id="XP_030074261.1"/>
    </source>
</evidence>
<keyword evidence="15" id="KW-0812">Transmembrane</keyword>
<evidence type="ECO:0000313" key="16">
    <source>
        <dbReference type="Proteomes" id="UP000515156"/>
    </source>
</evidence>
<keyword evidence="10 13" id="KW-0408">Iron</keyword>
<dbReference type="PANTHER" id="PTHR24300">
    <property type="entry name" value="CYTOCHROME P450 508A4-RELATED"/>
    <property type="match status" value="1"/>
</dbReference>
<dbReference type="GO" id="GO:0019825">
    <property type="term" value="F:oxygen binding"/>
    <property type="evidence" value="ECO:0007669"/>
    <property type="project" value="InterPro"/>
</dbReference>
<dbReference type="KEGG" id="muo:115480019"/>
<reference evidence="18" key="2">
    <citation type="submission" date="2025-04" db="UniProtKB">
        <authorList>
            <consortium name="RefSeq"/>
        </authorList>
    </citation>
    <scope>IDENTIFICATION</scope>
</reference>
<evidence type="ECO:0000256" key="5">
    <source>
        <dbReference type="ARBA" id="ARBA00022617"/>
    </source>
</evidence>
<proteinExistence type="inferred from homology"/>
<dbReference type="GO" id="GO:0020037">
    <property type="term" value="F:heme binding"/>
    <property type="evidence" value="ECO:0007669"/>
    <property type="project" value="InterPro"/>
</dbReference>
<dbReference type="GO" id="GO:0005506">
    <property type="term" value="F:iron ion binding"/>
    <property type="evidence" value="ECO:0007669"/>
    <property type="project" value="InterPro"/>
</dbReference>
<evidence type="ECO:0000256" key="10">
    <source>
        <dbReference type="ARBA" id="ARBA00023004"/>
    </source>
</evidence>
<protein>
    <submittedName>
        <fullName evidence="17 18">Cytochrome P450 2F2-like</fullName>
    </submittedName>
</protein>
<dbReference type="Gene3D" id="1.10.630.10">
    <property type="entry name" value="Cytochrome P450"/>
    <property type="match status" value="1"/>
</dbReference>